<evidence type="ECO:0000313" key="4">
    <source>
        <dbReference type="EMBL" id="BDZ47016.1"/>
    </source>
</evidence>
<dbReference type="EMBL" id="AP027731">
    <property type="protein sequence ID" value="BDZ47016.1"/>
    <property type="molecule type" value="Genomic_DNA"/>
</dbReference>
<dbReference type="RefSeq" id="WP_286276985.1">
    <property type="nucleotide sequence ID" value="NZ_AP027731.1"/>
</dbReference>
<feature type="transmembrane region" description="Helical" evidence="2">
    <location>
        <begin position="174"/>
        <end position="195"/>
    </location>
</feature>
<feature type="transmembrane region" description="Helical" evidence="2">
    <location>
        <begin position="68"/>
        <end position="87"/>
    </location>
</feature>
<evidence type="ECO:0000256" key="1">
    <source>
        <dbReference type="ARBA" id="ARBA00007362"/>
    </source>
</evidence>
<accession>A0ABM8GF80</accession>
<reference evidence="5" key="1">
    <citation type="journal article" date="2019" name="Int. J. Syst. Evol. Microbiol.">
        <title>The Global Catalogue of Microorganisms (GCM) 10K type strain sequencing project: providing services to taxonomists for standard genome sequencing and annotation.</title>
        <authorList>
            <consortium name="The Broad Institute Genomics Platform"/>
            <consortium name="The Broad Institute Genome Sequencing Center for Infectious Disease"/>
            <person name="Wu L."/>
            <person name="Ma J."/>
        </authorList>
    </citation>
    <scope>NUCLEOTIDE SEQUENCE [LARGE SCALE GENOMIC DNA]</scope>
    <source>
        <strain evidence="5">NBRC 108725</strain>
    </source>
</reference>
<sequence>MTASPAPRRSRLAIAGPIVSALSVQAGAGVGTLLLPAVGAVGVVGLRQLFAAIVLAPTLRRDVLRWRLVWPSLCLGLALVVMNLAIYESFSRLELGLAVTLEFLGPLAVALLSSRRLLDLICGVAAGAGVALLTGTVHDIDPIGVGLALLAGVAWAAYILFTQRAGERLPGIQGTAVASCAASLVTLPLLIGILVRVPTDRLLGILSLGAVVGVLSSALPYSLDLAVLRRISRNLFSVLQSLHPAAAALSGLLILGQTLALPQLVGLAVISAANAVAVLGSARRGAAARRVAAAAAAPGA</sequence>
<name>A0ABM8GF80_9MICO</name>
<protein>
    <submittedName>
        <fullName evidence="4">Membrane protein</fullName>
    </submittedName>
</protein>
<feature type="transmembrane region" description="Helical" evidence="2">
    <location>
        <begin position="201"/>
        <end position="223"/>
    </location>
</feature>
<feature type="transmembrane region" description="Helical" evidence="2">
    <location>
        <begin position="36"/>
        <end position="56"/>
    </location>
</feature>
<feature type="transmembrane region" description="Helical" evidence="2">
    <location>
        <begin position="235"/>
        <end position="255"/>
    </location>
</feature>
<keyword evidence="2" id="KW-0472">Membrane</keyword>
<dbReference type="Proteomes" id="UP001321498">
    <property type="component" value="Chromosome"/>
</dbReference>
<feature type="transmembrane region" description="Helical" evidence="2">
    <location>
        <begin position="143"/>
        <end position="162"/>
    </location>
</feature>
<dbReference type="Pfam" id="PF00892">
    <property type="entry name" value="EamA"/>
    <property type="match status" value="1"/>
</dbReference>
<dbReference type="InterPro" id="IPR000620">
    <property type="entry name" value="EamA_dom"/>
</dbReference>
<feature type="transmembrane region" description="Helical" evidence="2">
    <location>
        <begin position="117"/>
        <end position="137"/>
    </location>
</feature>
<keyword evidence="2" id="KW-1133">Transmembrane helix</keyword>
<gene>
    <name evidence="4" type="ORF">GCM10025866_29250</name>
</gene>
<comment type="similarity">
    <text evidence="1">Belongs to the EamA transporter family.</text>
</comment>
<feature type="domain" description="EamA" evidence="3">
    <location>
        <begin position="143"/>
        <end position="273"/>
    </location>
</feature>
<keyword evidence="5" id="KW-1185">Reference proteome</keyword>
<keyword evidence="2" id="KW-0812">Transmembrane</keyword>
<feature type="transmembrane region" description="Helical" evidence="2">
    <location>
        <begin position="261"/>
        <end position="280"/>
    </location>
</feature>
<proteinExistence type="inferred from homology"/>
<feature type="transmembrane region" description="Helical" evidence="2">
    <location>
        <begin position="93"/>
        <end position="112"/>
    </location>
</feature>
<organism evidence="4 5">
    <name type="scientific">Naasia aerilata</name>
    <dbReference type="NCBI Taxonomy" id="1162966"/>
    <lineage>
        <taxon>Bacteria</taxon>
        <taxon>Bacillati</taxon>
        <taxon>Actinomycetota</taxon>
        <taxon>Actinomycetes</taxon>
        <taxon>Micrococcales</taxon>
        <taxon>Microbacteriaceae</taxon>
        <taxon>Naasia</taxon>
    </lineage>
</organism>
<evidence type="ECO:0000313" key="5">
    <source>
        <dbReference type="Proteomes" id="UP001321498"/>
    </source>
</evidence>
<evidence type="ECO:0000259" key="3">
    <source>
        <dbReference type="Pfam" id="PF00892"/>
    </source>
</evidence>
<evidence type="ECO:0000256" key="2">
    <source>
        <dbReference type="SAM" id="Phobius"/>
    </source>
</evidence>